<protein>
    <recommendedName>
        <fullName evidence="3">Sugar lactone lactonase YvrE</fullName>
    </recommendedName>
</protein>
<comment type="caution">
    <text evidence="1">The sequence shown here is derived from an EMBL/GenBank/DDBJ whole genome shotgun (WGS) entry which is preliminary data.</text>
</comment>
<sequence>MGVWTPYALAPTRPRDHAVVRLAARLRRVGLEGVLADLDRSAEECRVPGEAAGDGFTWDAADRTDPAWWPQGVASIRSGDVLLVSWYARRRRFVRTPGARISVVDRRHPDGPRYRHVLLVSPRRPLALLGMRTVPVHAGGIAVRDDLLYVADTLFGVRLFRLRDVLRAERPSPGRWGAIRLLRRARPTGGVRGHDYVLPQSMALRVPLRSGLRRLRHSFLSIGEVAGRPNLVVGEYRRKGGNPRLARYPLDPGTGLPVARGNGVAPPLEVHDGQPDRMQGAAVHGSTWFVTASAGEGVAGDLYVGAPGSWRRHRRVLPPGPEDLAWSRPGEELWCASEWPGRRWVFPIATGRWQPPPGAGTAAGP</sequence>
<evidence type="ECO:0000313" key="2">
    <source>
        <dbReference type="Proteomes" id="UP001597402"/>
    </source>
</evidence>
<gene>
    <name evidence="1" type="ORF">ACFSHS_15280</name>
</gene>
<keyword evidence="2" id="KW-1185">Reference proteome</keyword>
<dbReference type="SUPFAM" id="SSF63825">
    <property type="entry name" value="YWTD domain"/>
    <property type="match status" value="1"/>
</dbReference>
<dbReference type="EMBL" id="JBHUHP010000015">
    <property type="protein sequence ID" value="MFD2092937.1"/>
    <property type="molecule type" value="Genomic_DNA"/>
</dbReference>
<evidence type="ECO:0008006" key="3">
    <source>
        <dbReference type="Google" id="ProtNLM"/>
    </source>
</evidence>
<organism evidence="1 2">
    <name type="scientific">Blastococcus deserti</name>
    <dbReference type="NCBI Taxonomy" id="2259033"/>
    <lineage>
        <taxon>Bacteria</taxon>
        <taxon>Bacillati</taxon>
        <taxon>Actinomycetota</taxon>
        <taxon>Actinomycetes</taxon>
        <taxon>Geodermatophilales</taxon>
        <taxon>Geodermatophilaceae</taxon>
        <taxon>Blastococcus</taxon>
    </lineage>
</organism>
<reference evidence="2" key="1">
    <citation type="journal article" date="2019" name="Int. J. Syst. Evol. Microbiol.">
        <title>The Global Catalogue of Microorganisms (GCM) 10K type strain sequencing project: providing services to taxonomists for standard genome sequencing and annotation.</title>
        <authorList>
            <consortium name="The Broad Institute Genomics Platform"/>
            <consortium name="The Broad Institute Genome Sequencing Center for Infectious Disease"/>
            <person name="Wu L."/>
            <person name="Ma J."/>
        </authorList>
    </citation>
    <scope>NUCLEOTIDE SEQUENCE [LARGE SCALE GENOMIC DNA]</scope>
    <source>
        <strain evidence="2">JCM 3338</strain>
    </source>
</reference>
<accession>A0ABW4XCQ6</accession>
<evidence type="ECO:0000313" key="1">
    <source>
        <dbReference type="EMBL" id="MFD2092937.1"/>
    </source>
</evidence>
<proteinExistence type="predicted"/>
<dbReference type="RefSeq" id="WP_376877799.1">
    <property type="nucleotide sequence ID" value="NZ_JBHUHP010000015.1"/>
</dbReference>
<name>A0ABW4XCQ6_9ACTN</name>
<dbReference type="Proteomes" id="UP001597402">
    <property type="component" value="Unassembled WGS sequence"/>
</dbReference>